<dbReference type="HOGENOM" id="CLU_023895_0_0_1"/>
<reference evidence="1" key="2">
    <citation type="submission" date="2015-06" db="UniProtKB">
        <authorList>
            <consortium name="EnsemblPlants"/>
        </authorList>
    </citation>
    <scope>IDENTIFICATION</scope>
    <source>
        <strain evidence="1">DM1-3 516 R44</strain>
    </source>
</reference>
<keyword evidence="2" id="KW-1185">Reference proteome</keyword>
<dbReference type="Proteomes" id="UP000011115">
    <property type="component" value="Unassembled WGS sequence"/>
</dbReference>
<evidence type="ECO:0000313" key="1">
    <source>
        <dbReference type="EnsemblPlants" id="PGSC0003DMT400031057"/>
    </source>
</evidence>
<proteinExistence type="predicted"/>
<evidence type="ECO:0000313" key="2">
    <source>
        <dbReference type="Proteomes" id="UP000011115"/>
    </source>
</evidence>
<sequence length="359" mass="42145">MAENEIEEMLDHLRRIKNGGNLNWFEIFLIKELEMVLRVFRTFIKYHDVLLPDSLVELRKSAKLTGEILHRVLDRIPYKCKTNLNLERLESHLLEFFQGNTSLSYTYELNDFDLSKYMDCLEKILNDVLMMFVDKGRSCHSKKKLAIHRSIKELKIVQKKMRILKYIYATEINGYVDYEKLECLETRIQFMTNNVGQYCLAVLDYVAEGEVNEENDIFSKPPYLLSLIVFVELEMKKLPKVFSHHLHNLLMYLRNKKLENFPNNNSAQNIDVAIEFLLVFLDADVSNHVTNGNWLNEILLKVGARAGDILYVIQKLLPRSINKDDTSKISLCSIQILEKTKDLKEQVEMYYKSLKFTPS</sequence>
<dbReference type="Gramene" id="PGSC0003DMT400031057">
    <property type="protein sequence ID" value="PGSC0003DMT400031057"/>
    <property type="gene ID" value="PGSC0003DMG400011897"/>
</dbReference>
<dbReference type="AlphaFoldDB" id="M1AV52"/>
<dbReference type="EnsemblPlants" id="PGSC0003DMT400031057">
    <property type="protein sequence ID" value="PGSC0003DMT400031057"/>
    <property type="gene ID" value="PGSC0003DMG400011897"/>
</dbReference>
<name>M1AV52_SOLTU</name>
<protein>
    <submittedName>
        <fullName evidence="1">Tospovirus resistance protein A</fullName>
    </submittedName>
</protein>
<reference evidence="2" key="1">
    <citation type="journal article" date="2011" name="Nature">
        <title>Genome sequence and analysis of the tuber crop potato.</title>
        <authorList>
            <consortium name="The Potato Genome Sequencing Consortium"/>
        </authorList>
    </citation>
    <scope>NUCLEOTIDE SEQUENCE [LARGE SCALE GENOMIC DNA]</scope>
    <source>
        <strain evidence="2">cv. DM1-3 516 R44</strain>
    </source>
</reference>
<organism evidence="1 2">
    <name type="scientific">Solanum tuberosum</name>
    <name type="common">Potato</name>
    <dbReference type="NCBI Taxonomy" id="4113"/>
    <lineage>
        <taxon>Eukaryota</taxon>
        <taxon>Viridiplantae</taxon>
        <taxon>Streptophyta</taxon>
        <taxon>Embryophyta</taxon>
        <taxon>Tracheophyta</taxon>
        <taxon>Spermatophyta</taxon>
        <taxon>Magnoliopsida</taxon>
        <taxon>eudicotyledons</taxon>
        <taxon>Gunneridae</taxon>
        <taxon>Pentapetalae</taxon>
        <taxon>asterids</taxon>
        <taxon>lamiids</taxon>
        <taxon>Solanales</taxon>
        <taxon>Solanaceae</taxon>
        <taxon>Solanoideae</taxon>
        <taxon>Solaneae</taxon>
        <taxon>Solanum</taxon>
    </lineage>
</organism>
<accession>M1AV52</accession>
<dbReference type="InParanoid" id="M1AV52"/>
<dbReference type="PaxDb" id="4113-PGSC0003DMT400031057"/>